<comment type="caution">
    <text evidence="2">The sequence shown here is derived from an EMBL/GenBank/DDBJ whole genome shotgun (WGS) entry which is preliminary data.</text>
</comment>
<gene>
    <name evidence="2" type="ORF">ACEWY4_024004</name>
</gene>
<evidence type="ECO:0000313" key="2">
    <source>
        <dbReference type="EMBL" id="KAL2080211.1"/>
    </source>
</evidence>
<name>A0ABD1J270_9TELE</name>
<evidence type="ECO:0000256" key="1">
    <source>
        <dbReference type="SAM" id="MobiDB-lite"/>
    </source>
</evidence>
<reference evidence="2 3" key="1">
    <citation type="submission" date="2024-09" db="EMBL/GenBank/DDBJ databases">
        <title>A chromosome-level genome assembly of Gray's grenadier anchovy, Coilia grayii.</title>
        <authorList>
            <person name="Fu Z."/>
        </authorList>
    </citation>
    <scope>NUCLEOTIDE SEQUENCE [LARGE SCALE GENOMIC DNA]</scope>
    <source>
        <strain evidence="2">G4</strain>
        <tissue evidence="2">Muscle</tissue>
    </source>
</reference>
<feature type="region of interest" description="Disordered" evidence="1">
    <location>
        <begin position="1399"/>
        <end position="1418"/>
    </location>
</feature>
<feature type="region of interest" description="Disordered" evidence="1">
    <location>
        <begin position="1429"/>
        <end position="1465"/>
    </location>
</feature>
<feature type="region of interest" description="Disordered" evidence="1">
    <location>
        <begin position="889"/>
        <end position="982"/>
    </location>
</feature>
<feature type="region of interest" description="Disordered" evidence="1">
    <location>
        <begin position="994"/>
        <end position="1013"/>
    </location>
</feature>
<feature type="compositionally biased region" description="Basic and acidic residues" evidence="1">
    <location>
        <begin position="922"/>
        <end position="944"/>
    </location>
</feature>
<proteinExistence type="predicted"/>
<feature type="region of interest" description="Disordered" evidence="1">
    <location>
        <begin position="726"/>
        <end position="751"/>
    </location>
</feature>
<feature type="compositionally biased region" description="Low complexity" evidence="1">
    <location>
        <begin position="1445"/>
        <end position="1465"/>
    </location>
</feature>
<feature type="compositionally biased region" description="Basic and acidic residues" evidence="1">
    <location>
        <begin position="732"/>
        <end position="751"/>
    </location>
</feature>
<feature type="compositionally biased region" description="Polar residues" evidence="1">
    <location>
        <begin position="19"/>
        <end position="34"/>
    </location>
</feature>
<evidence type="ECO:0000313" key="3">
    <source>
        <dbReference type="Proteomes" id="UP001591681"/>
    </source>
</evidence>
<sequence length="1465" mass="155858">MSPHPEESSLNIQGDAEQTKLTSVHVYQSKIQDSLTDRPLTNDKAAVKEVAPPTGKPGPERCTPEESSADQADVILLASMTFNNWDSILDVPLAVPEDDSEFSSLPCTSSTPTKAPDQEMPSSKAEPAAPSHKAVLPLVEAAEDSHTKSNKQMNDVTPVTPEPSDVSPADPVSAVTVNETTPHDGGSSSSQIIPADPVGAVTLNEARPRDGGSSSSEIIPAACSTDMPTFNDDQSVLKLCSSGIDKIVSDFAILNNDITTPKADASDAVPFTNSEFDTAELANAGETNSPNIDMHVPECNKADSTVGITYPDPEPIRSDSSADIITDKLAYDVAILNTDITSPKTDISDAAAFTDSTFNTAQPNNASNVHSPSTDIVTAECEVTETTVDITALNPKPIRDDSSADIPDKLVPDVTILNTDIRFPKEEFSNENAFTNSMFETAEVANANDINSPNTDTVMPECEVTVPTIDITAPNPEPIRDDSSAGITDRLVSDVTILNSDITVTTVDITADLTDKLVSDDINAVNSPSTYTVTPECAVTETTADITAQSCTSHPEPISNAISSDITHAFANVNVSPSETTEHLVADHIMSSSITEIPTPLSDIDVSCVSTVDLTVPNADTADMIDTAAENDEPYVTDTTIPVESAVVCPEIPSPNCESTASSLTEAAISDSTADTMVFTADITNANTTEITSVTDSDITIPNADIMSLPKDPMETGSASVISDASTLVSRDGSETESHPSDMPQHEDHKFHPPCPECPGLEPVPVDSAQPEPATLTCFPQATGSDPVPPEPQSEPGLTCPTASSNLECSDVKVSPTDSSLRQVEAFPEAFSHFNPDAEENLTCESNTEVDIKESDLPLFKVQGPCLTTETSTVEELVPSAIISLSNPSKDDLQIRTASSPPSAHISPALSHSDTTQSHSGSRTEVEAAMVKEVESAERGEECTQSHVGSRETGSSAPADLRSLSLSADVNKTKDGRSGENAWKTSLVSLEEHKTNGNHDESKSSEISEHFTTPKMKEVTDFTNAKALAQTTGPLLQSETVFEDTKETSAGVCETGEVQGGIQNALADFKSAHSDELTECSMQQHQHESTFHTSVMPVVENSGTYSKSFAEIEGTYVRHAVLSDSVEGVDGDRTGEIAAIPLCPNTKTDSLCSESTEVDCSTVASFAEAQFHEQETGDAATSVPDKRIEVMPMEKQMEVSESIVLAVVHQKGMDQKEILEEMSDNNCSMDGGSYIQEELLFQVTREMKQEHLQKGNLEAGSHIEPAWEPAAPVDQVCEAAECDSAPPSSQEPTEERVWGASLSSSRSLATFPEPLPQATGEITEAERCVGRETMNDMHESQTGASDLIFDMAEAEQILPANTHQLPDTETHNTTTTTTATQHASANTLLSTGTIRHTEWQREPSSSADGHAHSTHSPSVQLITADIGTRAEVPSVAEPRRDTLTDRLAGTTTTTPTDTGLPKLHR</sequence>
<feature type="compositionally biased region" description="Low complexity" evidence="1">
    <location>
        <begin position="898"/>
        <end position="913"/>
    </location>
</feature>
<organism evidence="2 3">
    <name type="scientific">Coilia grayii</name>
    <name type="common">Gray's grenadier anchovy</name>
    <dbReference type="NCBI Taxonomy" id="363190"/>
    <lineage>
        <taxon>Eukaryota</taxon>
        <taxon>Metazoa</taxon>
        <taxon>Chordata</taxon>
        <taxon>Craniata</taxon>
        <taxon>Vertebrata</taxon>
        <taxon>Euteleostomi</taxon>
        <taxon>Actinopterygii</taxon>
        <taxon>Neopterygii</taxon>
        <taxon>Teleostei</taxon>
        <taxon>Clupei</taxon>
        <taxon>Clupeiformes</taxon>
        <taxon>Clupeoidei</taxon>
        <taxon>Engraulidae</taxon>
        <taxon>Coilinae</taxon>
        <taxon>Coilia</taxon>
    </lineage>
</organism>
<feature type="compositionally biased region" description="Polar residues" evidence="1">
    <location>
        <begin position="102"/>
        <end position="113"/>
    </location>
</feature>
<feature type="region of interest" description="Disordered" evidence="1">
    <location>
        <begin position="774"/>
        <end position="800"/>
    </location>
</feature>
<feature type="compositionally biased region" description="Basic and acidic residues" evidence="1">
    <location>
        <begin position="994"/>
        <end position="1009"/>
    </location>
</feature>
<accession>A0ABD1J270</accession>
<feature type="region of interest" description="Disordered" evidence="1">
    <location>
        <begin position="97"/>
        <end position="171"/>
    </location>
</feature>
<keyword evidence="3" id="KW-1185">Reference proteome</keyword>
<dbReference type="EMBL" id="JBHFQA010000021">
    <property type="protein sequence ID" value="KAL2080211.1"/>
    <property type="molecule type" value="Genomic_DNA"/>
</dbReference>
<dbReference type="Proteomes" id="UP001591681">
    <property type="component" value="Unassembled WGS sequence"/>
</dbReference>
<protein>
    <submittedName>
        <fullName evidence="2">Uncharacterized protein</fullName>
    </submittedName>
</protein>
<feature type="region of interest" description="Disordered" evidence="1">
    <location>
        <begin position="1"/>
        <end position="70"/>
    </location>
</feature>
<feature type="compositionally biased region" description="Polar residues" evidence="1">
    <location>
        <begin position="945"/>
        <end position="956"/>
    </location>
</feature>